<name>A0A183DGA9_9BILA</name>
<sequence length="127" mass="14547">LYIHFYGDGRDTSPTSGVTFLQQLIDYLKKEQYGEIATIVGRYYAMDRDKRWERIRVCYDAMIGGVGEKATIDKAVDIIKGRYAKDETDEFLKPIIFGDEGRVKENNVLLRNVVTVAKKETPFAAEE</sequence>
<evidence type="ECO:0000256" key="6">
    <source>
        <dbReference type="ARBA" id="ARBA00023152"/>
    </source>
</evidence>
<keyword evidence="5" id="KW-0479">Metal-binding</keyword>
<comment type="pathway">
    <text evidence="2">Carbohydrate degradation; glycolysis; pyruvate from D-glyceraldehyde 3-phosphate: step 3/5.</text>
</comment>
<evidence type="ECO:0000256" key="2">
    <source>
        <dbReference type="ARBA" id="ARBA00004798"/>
    </source>
</evidence>
<keyword evidence="6" id="KW-0324">Glycolysis</keyword>
<evidence type="ECO:0000313" key="10">
    <source>
        <dbReference type="WBParaSite" id="GPUH_0000775901-mRNA-1"/>
    </source>
</evidence>
<reference evidence="10" key="1">
    <citation type="submission" date="2016-06" db="UniProtKB">
        <authorList>
            <consortium name="WormBaseParasite"/>
        </authorList>
    </citation>
    <scope>IDENTIFICATION</scope>
</reference>
<evidence type="ECO:0000256" key="5">
    <source>
        <dbReference type="ARBA" id="ARBA00022723"/>
    </source>
</evidence>
<dbReference type="PANTHER" id="PTHR31637">
    <property type="entry name" value="2,3-BISPHOSPHOGLYCERATE-INDEPENDENT PHOSPHOGLYCERATE MUTASE"/>
    <property type="match status" value="1"/>
</dbReference>
<dbReference type="InterPro" id="IPR005995">
    <property type="entry name" value="Pgm_bpd_ind"/>
</dbReference>
<dbReference type="AlphaFoldDB" id="A0A183DGA9"/>
<dbReference type="GO" id="GO:0004619">
    <property type="term" value="F:phosphoglycerate mutase activity"/>
    <property type="evidence" value="ECO:0007669"/>
    <property type="project" value="UniProtKB-EC"/>
</dbReference>
<keyword evidence="7" id="KW-0464">Manganese</keyword>
<dbReference type="EC" id="5.4.2.12" evidence="4"/>
<comment type="similarity">
    <text evidence="3">Belongs to the BPG-independent phosphoglycerate mutase family.</text>
</comment>
<accession>A0A183DGA9</accession>
<evidence type="ECO:0000256" key="4">
    <source>
        <dbReference type="ARBA" id="ARBA00012026"/>
    </source>
</evidence>
<dbReference type="GO" id="GO:0005737">
    <property type="term" value="C:cytoplasm"/>
    <property type="evidence" value="ECO:0007669"/>
    <property type="project" value="InterPro"/>
</dbReference>
<dbReference type="GO" id="GO:0030145">
    <property type="term" value="F:manganese ion binding"/>
    <property type="evidence" value="ECO:0007669"/>
    <property type="project" value="InterPro"/>
</dbReference>
<evidence type="ECO:0000256" key="7">
    <source>
        <dbReference type="ARBA" id="ARBA00023211"/>
    </source>
</evidence>
<feature type="domain" description="BPG-independent PGAM N-terminal" evidence="9">
    <location>
        <begin position="2"/>
        <end position="108"/>
    </location>
</feature>
<evidence type="ECO:0000256" key="3">
    <source>
        <dbReference type="ARBA" id="ARBA00008819"/>
    </source>
</evidence>
<protein>
    <recommendedName>
        <fullName evidence="4">phosphoglycerate mutase (2,3-diphosphoglycerate-independent)</fullName>
        <ecNumber evidence="4">5.4.2.12</ecNumber>
    </recommendedName>
</protein>
<dbReference type="Pfam" id="PF06415">
    <property type="entry name" value="iPGM_N"/>
    <property type="match status" value="1"/>
</dbReference>
<dbReference type="Gene3D" id="3.40.1450.10">
    <property type="entry name" value="BPG-independent phosphoglycerate mutase, domain B"/>
    <property type="match status" value="1"/>
</dbReference>
<evidence type="ECO:0000259" key="9">
    <source>
        <dbReference type="Pfam" id="PF06415"/>
    </source>
</evidence>
<comment type="cofactor">
    <cofactor evidence="1">
        <name>Mn(2+)</name>
        <dbReference type="ChEBI" id="CHEBI:29035"/>
    </cofactor>
</comment>
<dbReference type="WBParaSite" id="GPUH_0000775901-mRNA-1">
    <property type="protein sequence ID" value="GPUH_0000775901-mRNA-1"/>
    <property type="gene ID" value="GPUH_0000775901"/>
</dbReference>
<dbReference type="InterPro" id="IPR011258">
    <property type="entry name" value="BPG-indep_PGM_N"/>
</dbReference>
<dbReference type="GO" id="GO:0006096">
    <property type="term" value="P:glycolytic process"/>
    <property type="evidence" value="ECO:0007669"/>
    <property type="project" value="UniProtKB-UniPathway"/>
</dbReference>
<dbReference type="InterPro" id="IPR036646">
    <property type="entry name" value="PGAM_B_sf"/>
</dbReference>
<dbReference type="UniPathway" id="UPA00109">
    <property type="reaction ID" value="UER00186"/>
</dbReference>
<evidence type="ECO:0000256" key="8">
    <source>
        <dbReference type="ARBA" id="ARBA00023235"/>
    </source>
</evidence>
<proteinExistence type="inferred from homology"/>
<dbReference type="PANTHER" id="PTHR31637:SF0">
    <property type="entry name" value="2,3-BISPHOSPHOGLYCERATE-INDEPENDENT PHOSPHOGLYCERATE MUTASE"/>
    <property type="match status" value="1"/>
</dbReference>
<dbReference type="GO" id="GO:0006007">
    <property type="term" value="P:glucose catabolic process"/>
    <property type="evidence" value="ECO:0007669"/>
    <property type="project" value="InterPro"/>
</dbReference>
<dbReference type="SUPFAM" id="SSF64158">
    <property type="entry name" value="2,3-Bisphosphoglycerate-independent phosphoglycerate mutase, substrate-binding domain"/>
    <property type="match status" value="1"/>
</dbReference>
<keyword evidence="8" id="KW-0413">Isomerase</keyword>
<organism evidence="10">
    <name type="scientific">Gongylonema pulchrum</name>
    <dbReference type="NCBI Taxonomy" id="637853"/>
    <lineage>
        <taxon>Eukaryota</taxon>
        <taxon>Metazoa</taxon>
        <taxon>Ecdysozoa</taxon>
        <taxon>Nematoda</taxon>
        <taxon>Chromadorea</taxon>
        <taxon>Rhabditida</taxon>
        <taxon>Spirurina</taxon>
        <taxon>Spiruromorpha</taxon>
        <taxon>Spiruroidea</taxon>
        <taxon>Gongylonematidae</taxon>
        <taxon>Gongylonema</taxon>
    </lineage>
</organism>
<evidence type="ECO:0000256" key="1">
    <source>
        <dbReference type="ARBA" id="ARBA00001936"/>
    </source>
</evidence>